<dbReference type="AlphaFoldDB" id="A0AAE0S7H7"/>
<name>A0AAE0S7H7_9BIVA</name>
<keyword evidence="3" id="KW-1185">Reference proteome</keyword>
<organism evidence="2 3">
    <name type="scientific">Potamilus streckersoni</name>
    <dbReference type="NCBI Taxonomy" id="2493646"/>
    <lineage>
        <taxon>Eukaryota</taxon>
        <taxon>Metazoa</taxon>
        <taxon>Spiralia</taxon>
        <taxon>Lophotrochozoa</taxon>
        <taxon>Mollusca</taxon>
        <taxon>Bivalvia</taxon>
        <taxon>Autobranchia</taxon>
        <taxon>Heteroconchia</taxon>
        <taxon>Palaeoheterodonta</taxon>
        <taxon>Unionida</taxon>
        <taxon>Unionoidea</taxon>
        <taxon>Unionidae</taxon>
        <taxon>Ambleminae</taxon>
        <taxon>Lampsilini</taxon>
        <taxon>Potamilus</taxon>
    </lineage>
</organism>
<reference evidence="2" key="1">
    <citation type="journal article" date="2021" name="Genome Biol. Evol.">
        <title>A High-Quality Reference Genome for a Parasitic Bivalve with Doubly Uniparental Inheritance (Bivalvia: Unionida).</title>
        <authorList>
            <person name="Smith C.H."/>
        </authorList>
    </citation>
    <scope>NUCLEOTIDE SEQUENCE</scope>
    <source>
        <strain evidence="2">CHS0354</strain>
    </source>
</reference>
<evidence type="ECO:0000313" key="2">
    <source>
        <dbReference type="EMBL" id="KAK3586564.1"/>
    </source>
</evidence>
<accession>A0AAE0S7H7</accession>
<reference evidence="2" key="2">
    <citation type="journal article" date="2021" name="Genome Biol. Evol.">
        <title>Developing a high-quality reference genome for a parasitic bivalve with doubly uniparental inheritance (Bivalvia: Unionida).</title>
        <authorList>
            <person name="Smith C.H."/>
        </authorList>
    </citation>
    <scope>NUCLEOTIDE SEQUENCE</scope>
    <source>
        <strain evidence="2">CHS0354</strain>
        <tissue evidence="2">Mantle</tissue>
    </source>
</reference>
<sequence>MERKRKASFADKTKPLSQHDRLHPETIKHKWQSFGTRETKHTIMATEHNEKARPFSTRATTYLRILSTSVINVNLEGTRTKPYSDSYHDKQEALYNTNLII</sequence>
<reference evidence="2" key="3">
    <citation type="submission" date="2023-05" db="EMBL/GenBank/DDBJ databases">
        <authorList>
            <person name="Smith C.H."/>
        </authorList>
    </citation>
    <scope>NUCLEOTIDE SEQUENCE</scope>
    <source>
        <strain evidence="2">CHS0354</strain>
        <tissue evidence="2">Mantle</tissue>
    </source>
</reference>
<gene>
    <name evidence="2" type="ORF">CHS0354_016328</name>
</gene>
<protein>
    <submittedName>
        <fullName evidence="2">Uncharacterized protein</fullName>
    </submittedName>
</protein>
<feature type="region of interest" description="Disordered" evidence="1">
    <location>
        <begin position="1"/>
        <end position="34"/>
    </location>
</feature>
<dbReference type="Proteomes" id="UP001195483">
    <property type="component" value="Unassembled WGS sequence"/>
</dbReference>
<comment type="caution">
    <text evidence="2">The sequence shown here is derived from an EMBL/GenBank/DDBJ whole genome shotgun (WGS) entry which is preliminary data.</text>
</comment>
<evidence type="ECO:0000256" key="1">
    <source>
        <dbReference type="SAM" id="MobiDB-lite"/>
    </source>
</evidence>
<evidence type="ECO:0000313" key="3">
    <source>
        <dbReference type="Proteomes" id="UP001195483"/>
    </source>
</evidence>
<proteinExistence type="predicted"/>
<feature type="compositionally biased region" description="Basic and acidic residues" evidence="1">
    <location>
        <begin position="1"/>
        <end position="28"/>
    </location>
</feature>
<dbReference type="EMBL" id="JAEAOA010001008">
    <property type="protein sequence ID" value="KAK3586564.1"/>
    <property type="molecule type" value="Genomic_DNA"/>
</dbReference>